<dbReference type="STRING" id="1818881.A3196_06550"/>
<dbReference type="GO" id="GO:0004792">
    <property type="term" value="F:thiosulfate-cyanide sulfurtransferase activity"/>
    <property type="evidence" value="ECO:0007669"/>
    <property type="project" value="TreeGrafter"/>
</dbReference>
<dbReference type="InterPro" id="IPR036873">
    <property type="entry name" value="Rhodanese-like_dom_sf"/>
</dbReference>
<evidence type="ECO:0000259" key="3">
    <source>
        <dbReference type="PROSITE" id="PS50206"/>
    </source>
</evidence>
<organism evidence="4 5">
    <name type="scientific">Candidatus Thiodiazotropha endoloripes</name>
    <dbReference type="NCBI Taxonomy" id="1818881"/>
    <lineage>
        <taxon>Bacteria</taxon>
        <taxon>Pseudomonadati</taxon>
        <taxon>Pseudomonadota</taxon>
        <taxon>Gammaproteobacteria</taxon>
        <taxon>Chromatiales</taxon>
        <taxon>Sedimenticolaceae</taxon>
        <taxon>Candidatus Thiodiazotropha</taxon>
    </lineage>
</organism>
<evidence type="ECO:0000256" key="2">
    <source>
        <dbReference type="ARBA" id="ARBA00022737"/>
    </source>
</evidence>
<evidence type="ECO:0000256" key="1">
    <source>
        <dbReference type="ARBA" id="ARBA00022679"/>
    </source>
</evidence>
<dbReference type="PANTHER" id="PTHR11364">
    <property type="entry name" value="THIOSULFATE SULFERTANSFERASE"/>
    <property type="match status" value="1"/>
</dbReference>
<dbReference type="CDD" id="cd00158">
    <property type="entry name" value="RHOD"/>
    <property type="match status" value="1"/>
</dbReference>
<feature type="domain" description="Rhodanese" evidence="3">
    <location>
        <begin position="36"/>
        <end position="150"/>
    </location>
</feature>
<dbReference type="Proteomes" id="UP000094849">
    <property type="component" value="Unassembled WGS sequence"/>
</dbReference>
<dbReference type="EMBL" id="LVJZ01000003">
    <property type="protein sequence ID" value="ODB96449.1"/>
    <property type="molecule type" value="Genomic_DNA"/>
</dbReference>
<name>A0A1E2UP10_9GAMM</name>
<dbReference type="SUPFAM" id="SSF52821">
    <property type="entry name" value="Rhodanese/Cell cycle control phosphatase"/>
    <property type="match status" value="2"/>
</dbReference>
<feature type="domain" description="Rhodanese" evidence="3">
    <location>
        <begin position="177"/>
        <end position="292"/>
    </location>
</feature>
<dbReference type="PANTHER" id="PTHR11364:SF27">
    <property type="entry name" value="SULFURTRANSFERASE"/>
    <property type="match status" value="1"/>
</dbReference>
<evidence type="ECO:0000313" key="4">
    <source>
        <dbReference type="EMBL" id="ODB96449.1"/>
    </source>
</evidence>
<gene>
    <name evidence="4" type="ORF">A3196_06550</name>
</gene>
<dbReference type="AlphaFoldDB" id="A0A1E2UP10"/>
<dbReference type="InterPro" id="IPR045078">
    <property type="entry name" value="TST/MPST-like"/>
</dbReference>
<proteinExistence type="predicted"/>
<comment type="caution">
    <text evidence="4">The sequence shown here is derived from an EMBL/GenBank/DDBJ whole genome shotgun (WGS) entry which is preliminary data.</text>
</comment>
<accession>A0A1E2UP10</accession>
<dbReference type="Pfam" id="PF00581">
    <property type="entry name" value="Rhodanese"/>
    <property type="match status" value="1"/>
</dbReference>
<protein>
    <recommendedName>
        <fullName evidence="3">Rhodanese domain-containing protein</fullName>
    </recommendedName>
</protein>
<keyword evidence="2" id="KW-0677">Repeat</keyword>
<keyword evidence="5" id="KW-1185">Reference proteome</keyword>
<dbReference type="SMART" id="SM00450">
    <property type="entry name" value="RHOD"/>
    <property type="match status" value="1"/>
</dbReference>
<evidence type="ECO:0000313" key="5">
    <source>
        <dbReference type="Proteomes" id="UP000094849"/>
    </source>
</evidence>
<keyword evidence="1" id="KW-0808">Transferase</keyword>
<reference evidence="4 5" key="1">
    <citation type="submission" date="2016-03" db="EMBL/GenBank/DDBJ databases">
        <title>Chemosynthetic sulphur-oxidizing symbionts of marine invertebrate animals are capable of nitrogen fixation.</title>
        <authorList>
            <person name="Petersen J.M."/>
            <person name="Kemper A."/>
            <person name="Gruber-Vodicka H."/>
            <person name="Cardini U."/>
            <person name="Geest Mvander."/>
            <person name="Kleiner M."/>
            <person name="Bulgheresi S."/>
            <person name="Fussmann M."/>
            <person name="Herbold C."/>
            <person name="Seah B.K.B."/>
            <person name="Antony C.Paul."/>
            <person name="Liu D."/>
            <person name="Belitz A."/>
            <person name="Weber M."/>
        </authorList>
    </citation>
    <scope>NUCLEOTIDE SEQUENCE [LARGE SCALE GENOMIC DNA]</scope>
    <source>
        <strain evidence="4">G_D</strain>
    </source>
</reference>
<dbReference type="Gene3D" id="3.40.250.10">
    <property type="entry name" value="Rhodanese-like domain"/>
    <property type="match status" value="2"/>
</dbReference>
<dbReference type="InterPro" id="IPR001763">
    <property type="entry name" value="Rhodanese-like_dom"/>
</dbReference>
<sequence length="302" mass="33225">MDSLLRILALLGCLGPLDLFSASLPVLVNGAWLSENRHEVVVLDVRSRAEFMAGHWPQSRWAGFNELDWQVERYGLPGYLPGENGLAALLGSLGLAGQESVIVVGSARGPRQIAEASRVVWSLMMAGFQQVALLDGGIESLSSDDLQQGISSIEAKRCTINWQPDLLADSNRVEDLLDNNRPVIDFRPSLYFDGYKRDPQVAEGGTIYDGVGIPPVRLLDKNTGRFLPVERLQQEFQRYDIQTTGSLAAFSDTGVWAALGWFVLHQILQNPNARLYDGSLVEWIDWGGEMHDSTDDMGGPIG</sequence>
<dbReference type="RefSeq" id="WP_069004182.1">
    <property type="nucleotide sequence ID" value="NZ_LVJX01000005.1"/>
</dbReference>
<dbReference type="OrthoDB" id="9781034at2"/>
<dbReference type="PROSITE" id="PS50206">
    <property type="entry name" value="RHODANESE_3"/>
    <property type="match status" value="2"/>
</dbReference>